<proteinExistence type="predicted"/>
<dbReference type="Proteomes" id="UP000011083">
    <property type="component" value="Unassembled WGS sequence"/>
</dbReference>
<dbReference type="RefSeq" id="XP_004334324.1">
    <property type="nucleotide sequence ID" value="XM_004334276.1"/>
</dbReference>
<dbReference type="GeneID" id="14912870"/>
<sequence>MQLSGELREVLVAAFPKSVRGVSVLDREGMTLVWSLLDELLRVALLPPPAAPSSADETQHNDKKRHHTTGHLDGVVAEQRWRDLFLQHHVEPEKEGREPGPTGHPQALVDTILSVLRAGKEAAPGDESGHREAALNSAQALLLVGSRVAQKAQGLEPDWCVLARTNLALSARGDPALASLFQHSACLRVQPAALVALCAQIIVDEEVDYHNNAELPDEVVKAIEKVDTRVKMERLLERIEACLPDLKAKLTPATDEELSAVKKKFCLWFPPELEAFFKWSNGVPREAPGMIRFINCASLAEIDEEFHYSEFFPHLFRRMIVQIDNECQTSHLISPSFIGSVQAYVEALEQHKDNPSALETVHLPKVGGKLSVEAPEIYADFLKTNPYGED</sequence>
<dbReference type="AlphaFoldDB" id="L8GJE2"/>
<accession>L8GJE2</accession>
<name>L8GJE2_ACACF</name>
<dbReference type="EMBL" id="KB008119">
    <property type="protein sequence ID" value="ELR12311.1"/>
    <property type="molecule type" value="Genomic_DNA"/>
</dbReference>
<dbReference type="VEuPathDB" id="AmoebaDB:ACA1_373750"/>
<reference evidence="1 2" key="1">
    <citation type="journal article" date="2013" name="Genome Biol.">
        <title>Genome of Acanthamoeba castellanii highlights extensive lateral gene transfer and early evolution of tyrosine kinase signaling.</title>
        <authorList>
            <person name="Clarke M."/>
            <person name="Lohan A.J."/>
            <person name="Liu B."/>
            <person name="Lagkouvardos I."/>
            <person name="Roy S."/>
            <person name="Zafar N."/>
            <person name="Bertelli C."/>
            <person name="Schilde C."/>
            <person name="Kianianmomeni A."/>
            <person name="Burglin T.R."/>
            <person name="Frech C."/>
            <person name="Turcotte B."/>
            <person name="Kopec K.O."/>
            <person name="Synnott J.M."/>
            <person name="Choo C."/>
            <person name="Paponov I."/>
            <person name="Finkler A."/>
            <person name="Soon Heng Tan C."/>
            <person name="Hutchins A.P."/>
            <person name="Weinmeier T."/>
            <person name="Rattei T."/>
            <person name="Chu J.S."/>
            <person name="Gimenez G."/>
            <person name="Irimia M."/>
            <person name="Rigden D.J."/>
            <person name="Fitzpatrick D.A."/>
            <person name="Lorenzo-Morales J."/>
            <person name="Bateman A."/>
            <person name="Chiu C.H."/>
            <person name="Tang P."/>
            <person name="Hegemann P."/>
            <person name="Fromm H."/>
            <person name="Raoult D."/>
            <person name="Greub G."/>
            <person name="Miranda-Saavedra D."/>
            <person name="Chen N."/>
            <person name="Nash P."/>
            <person name="Ginger M.L."/>
            <person name="Horn M."/>
            <person name="Schaap P."/>
            <person name="Caler L."/>
            <person name="Loftus B."/>
        </authorList>
    </citation>
    <scope>NUCLEOTIDE SEQUENCE [LARGE SCALE GENOMIC DNA]</scope>
    <source>
        <strain evidence="1 2">Neff</strain>
    </source>
</reference>
<evidence type="ECO:0000313" key="2">
    <source>
        <dbReference type="Proteomes" id="UP000011083"/>
    </source>
</evidence>
<dbReference type="KEGG" id="acan:ACA1_373750"/>
<gene>
    <name evidence="1" type="ORF">ACA1_373750</name>
</gene>
<keyword evidence="2" id="KW-1185">Reference proteome</keyword>
<evidence type="ECO:0000313" key="1">
    <source>
        <dbReference type="EMBL" id="ELR12311.1"/>
    </source>
</evidence>
<organism evidence="1 2">
    <name type="scientific">Acanthamoeba castellanii (strain ATCC 30010 / Neff)</name>
    <dbReference type="NCBI Taxonomy" id="1257118"/>
    <lineage>
        <taxon>Eukaryota</taxon>
        <taxon>Amoebozoa</taxon>
        <taxon>Discosea</taxon>
        <taxon>Longamoebia</taxon>
        <taxon>Centramoebida</taxon>
        <taxon>Acanthamoebidae</taxon>
        <taxon>Acanthamoeba</taxon>
    </lineage>
</organism>
<protein>
    <submittedName>
        <fullName evidence="1">Uncharacterized protein</fullName>
    </submittedName>
</protein>